<protein>
    <submittedName>
        <fullName evidence="1">NifU-like protein involved in Fe-S cluster formation</fullName>
    </submittedName>
</protein>
<dbReference type="EMBL" id="SLXO01000006">
    <property type="protein sequence ID" value="TCP33936.1"/>
    <property type="molecule type" value="Genomic_DNA"/>
</dbReference>
<dbReference type="Gene3D" id="3.90.1010.10">
    <property type="match status" value="1"/>
</dbReference>
<reference evidence="1 2" key="1">
    <citation type="submission" date="2019-03" db="EMBL/GenBank/DDBJ databases">
        <title>Genomic Encyclopedia of Type Strains, Phase IV (KMG-IV): sequencing the most valuable type-strain genomes for metagenomic binning, comparative biology and taxonomic classification.</title>
        <authorList>
            <person name="Goeker M."/>
        </authorList>
    </citation>
    <scope>NUCLEOTIDE SEQUENCE [LARGE SCALE GENOMIC DNA]</scope>
    <source>
        <strain evidence="1 2">DSM 2132</strain>
    </source>
</reference>
<dbReference type="OrthoDB" id="7857113at2"/>
<dbReference type="CDD" id="cd06664">
    <property type="entry name" value="IscU_like"/>
    <property type="match status" value="1"/>
</dbReference>
<dbReference type="RefSeq" id="WP_132708601.1">
    <property type="nucleotide sequence ID" value="NZ_JACIGF010000006.1"/>
</dbReference>
<organism evidence="1 2">
    <name type="scientific">Rhodothalassium salexigens DSM 2132</name>
    <dbReference type="NCBI Taxonomy" id="1188247"/>
    <lineage>
        <taxon>Bacteria</taxon>
        <taxon>Pseudomonadati</taxon>
        <taxon>Pseudomonadota</taxon>
        <taxon>Alphaproteobacteria</taxon>
        <taxon>Rhodothalassiales</taxon>
        <taxon>Rhodothalassiaceae</taxon>
        <taxon>Rhodothalassium</taxon>
    </lineage>
</organism>
<dbReference type="InterPro" id="IPR002871">
    <property type="entry name" value="NIF_FeS_clus_asmbl_NifU_N"/>
</dbReference>
<evidence type="ECO:0000313" key="2">
    <source>
        <dbReference type="Proteomes" id="UP000295399"/>
    </source>
</evidence>
<comment type="caution">
    <text evidence="1">The sequence shown here is derived from an EMBL/GenBank/DDBJ whole genome shotgun (WGS) entry which is preliminary data.</text>
</comment>
<accession>A0A4V2SP61</accession>
<name>A0A4V2SP61_RHOSA</name>
<dbReference type="Proteomes" id="UP000295399">
    <property type="component" value="Unassembled WGS sequence"/>
</dbReference>
<keyword evidence="2" id="KW-1185">Reference proteome</keyword>
<dbReference type="SUPFAM" id="SSF82649">
    <property type="entry name" value="SufE/NifU"/>
    <property type="match status" value="1"/>
</dbReference>
<sequence length="151" mass="15957">MDDTLYTRDVLRLAASLDDRRLDAPDVTVARTGRPCGSRLTLDLRFDAAGRIAEVGMAVKACALGQASAAYALARLTGQRADTLAPVERSLRAMLAGEAATLEAADWRDGVGQDWSGLGVFAPVAAFPARHGAVLLPFDAVRAAFDMRQAA</sequence>
<dbReference type="GO" id="GO:0005506">
    <property type="term" value="F:iron ion binding"/>
    <property type="evidence" value="ECO:0007669"/>
    <property type="project" value="InterPro"/>
</dbReference>
<evidence type="ECO:0000313" key="1">
    <source>
        <dbReference type="EMBL" id="TCP33936.1"/>
    </source>
</evidence>
<dbReference type="InParanoid" id="A0A4V2SP61"/>
<dbReference type="GO" id="GO:0051536">
    <property type="term" value="F:iron-sulfur cluster binding"/>
    <property type="evidence" value="ECO:0007669"/>
    <property type="project" value="InterPro"/>
</dbReference>
<dbReference type="GO" id="GO:0016226">
    <property type="term" value="P:iron-sulfur cluster assembly"/>
    <property type="evidence" value="ECO:0007669"/>
    <property type="project" value="InterPro"/>
</dbReference>
<proteinExistence type="predicted"/>
<gene>
    <name evidence="1" type="ORF">EV659_10694</name>
</gene>
<dbReference type="AlphaFoldDB" id="A0A4V2SP61"/>